<dbReference type="Gene3D" id="1.10.510.10">
    <property type="entry name" value="Transferase(Phosphotransferase) domain 1"/>
    <property type="match status" value="1"/>
</dbReference>
<dbReference type="GO" id="GO:0004714">
    <property type="term" value="F:transmembrane receptor protein tyrosine kinase activity"/>
    <property type="evidence" value="ECO:0007669"/>
    <property type="project" value="InterPro"/>
</dbReference>
<keyword evidence="10" id="KW-0418">Kinase</keyword>
<keyword evidence="4" id="KW-1003">Cell membrane</keyword>
<dbReference type="InterPro" id="IPR011009">
    <property type="entry name" value="Kinase-like_dom_sf"/>
</dbReference>
<feature type="binding site" evidence="16">
    <location>
        <position position="55"/>
    </location>
    <ligand>
        <name>ATP</name>
        <dbReference type="ChEBI" id="CHEBI:30616"/>
    </ligand>
</feature>
<dbReference type="GO" id="GO:0004674">
    <property type="term" value="F:protein serine/threonine kinase activity"/>
    <property type="evidence" value="ECO:0007669"/>
    <property type="project" value="UniProtKB-KW"/>
</dbReference>
<dbReference type="EMBL" id="JARYMX010000008">
    <property type="protein sequence ID" value="KAJ9537574.1"/>
    <property type="molecule type" value="Genomic_DNA"/>
</dbReference>
<comment type="similarity">
    <text evidence="3">In the C-terminal section; belongs to the protein kinase superfamily. Ser/Thr protein kinase family.</text>
</comment>
<keyword evidence="5" id="KW-0723">Serine/threonine-protein kinase</keyword>
<dbReference type="FunFam" id="1.10.510.10:FF:000240">
    <property type="entry name" value="Lectin-domain containing receptor kinase A4.3"/>
    <property type="match status" value="1"/>
</dbReference>
<dbReference type="SMART" id="SM00220">
    <property type="entry name" value="S_TKc"/>
    <property type="match status" value="1"/>
</dbReference>
<evidence type="ECO:0000256" key="8">
    <source>
        <dbReference type="ARBA" id="ARBA00022729"/>
    </source>
</evidence>
<keyword evidence="9 16" id="KW-0547">Nucleotide-binding</keyword>
<dbReference type="InterPro" id="IPR045272">
    <property type="entry name" value="ANXUR1/2-like"/>
</dbReference>
<evidence type="ECO:0000256" key="11">
    <source>
        <dbReference type="ARBA" id="ARBA00022840"/>
    </source>
</evidence>
<dbReference type="SUPFAM" id="SSF56112">
    <property type="entry name" value="Protein kinase-like (PK-like)"/>
    <property type="match status" value="1"/>
</dbReference>
<evidence type="ECO:0000256" key="13">
    <source>
        <dbReference type="ARBA" id="ARBA00023136"/>
    </source>
</evidence>
<sequence length="753" mass="86910">MAFFDEFQHLKIELEEIVSATDNFADNKAIGVGGFGKVYKGEICHSKGKSVAAFKRLNSRLGQGNSEFWKEIVMLSRYTHENLVSLLGYCDKGGEKILVYEYASRGSLDRHLSATTLTWIQRLKICLGVARALRYLHDPVDAHQRVIHRDIKSSNILLDENWNAKVSDLGLSKIGPANQQHTALISNVAGTFGYLDPLYLKMSLLTKESDVYSFGVVLFEALCGRLCFEYNNGQYRSLVHTWKESYERKKLEEIIFRDLLQKMDPRSLETFSDIAYLCLHESREERPPMALVVEKLEIALQLQEMYEEMVMAEGYKAILNVAVTPTPFTSEVELKSLLSHGILIDEGKRWFSLNKDGKHCELISALECMNPSPNEYIPQTHSRFAEGCYQVKENILTAHVRARFLSPEITYTVNFVFKILDMYTIQEEYYRPVEFMHRLVGETEASISHIAICSENGWTMCELYQFTSDGTRFDLDIQFKFKYSDIFNNKTFLVEGIEFRPLSHVEYEVLKDEEVDMQPTLSIDWEQKLPNDYEQIVTWSKRSLKWKTKKELYHLFCEGFLVNTKKGFLSSKGEEWFSIAKNGKKCLMLPAQETLIKSKWSWKPLSTSRFKEVAFDCHHSDFVINIKIKSGILSPHTNYACYLVYEITENHSNFTFPLSVRGDCNYRFRRYIYLISPQTRVICPKDDGNTHNPSDIPKFKGLPQPRKDGWMEVQVCGLRTNTTSEMIRVAIVVESIIETLDGLIVHGIEFKPL</sequence>
<keyword evidence="11 16" id="KW-0067">ATP-binding</keyword>
<comment type="caution">
    <text evidence="18">The sequence shown here is derived from an EMBL/GenBank/DDBJ whole genome shotgun (WGS) entry which is preliminary data.</text>
</comment>
<dbReference type="Gene3D" id="3.30.200.20">
    <property type="entry name" value="Phosphorylase Kinase, domain 1"/>
    <property type="match status" value="1"/>
</dbReference>
<dbReference type="GO" id="GO:0009506">
    <property type="term" value="C:plasmodesma"/>
    <property type="evidence" value="ECO:0007669"/>
    <property type="project" value="TreeGrafter"/>
</dbReference>
<evidence type="ECO:0000256" key="1">
    <source>
        <dbReference type="ARBA" id="ARBA00004251"/>
    </source>
</evidence>
<dbReference type="GO" id="GO:0005886">
    <property type="term" value="C:plasma membrane"/>
    <property type="evidence" value="ECO:0007669"/>
    <property type="project" value="UniProtKB-SubCell"/>
</dbReference>
<keyword evidence="13" id="KW-0472">Membrane</keyword>
<protein>
    <recommendedName>
        <fullName evidence="17">Protein kinase domain-containing protein</fullName>
    </recommendedName>
</protein>
<reference evidence="18" key="1">
    <citation type="submission" date="2023-03" db="EMBL/GenBank/DDBJ databases">
        <title>Chromosome-scale reference genome and RAD-based genetic map of yellow starthistle (Centaurea solstitialis) reveal putative structural variation and QTLs associated with invader traits.</title>
        <authorList>
            <person name="Reatini B."/>
            <person name="Cang F.A."/>
            <person name="Jiang Q."/>
            <person name="Mckibben M.T.W."/>
            <person name="Barker M.S."/>
            <person name="Rieseberg L.H."/>
            <person name="Dlugosch K.M."/>
        </authorList>
    </citation>
    <scope>NUCLEOTIDE SEQUENCE</scope>
    <source>
        <strain evidence="18">CAN-66</strain>
        <tissue evidence="18">Leaf</tissue>
    </source>
</reference>
<proteinExistence type="inferred from homology"/>
<dbReference type="InterPro" id="IPR025886">
    <property type="entry name" value="PP2-like"/>
</dbReference>
<dbReference type="Pfam" id="PF14299">
    <property type="entry name" value="PP2"/>
    <property type="match status" value="2"/>
</dbReference>
<organism evidence="18 19">
    <name type="scientific">Centaurea solstitialis</name>
    <name type="common">yellow star-thistle</name>
    <dbReference type="NCBI Taxonomy" id="347529"/>
    <lineage>
        <taxon>Eukaryota</taxon>
        <taxon>Viridiplantae</taxon>
        <taxon>Streptophyta</taxon>
        <taxon>Embryophyta</taxon>
        <taxon>Tracheophyta</taxon>
        <taxon>Spermatophyta</taxon>
        <taxon>Magnoliopsida</taxon>
        <taxon>eudicotyledons</taxon>
        <taxon>Gunneridae</taxon>
        <taxon>Pentapetalae</taxon>
        <taxon>asterids</taxon>
        <taxon>campanulids</taxon>
        <taxon>Asterales</taxon>
        <taxon>Asteraceae</taxon>
        <taxon>Carduoideae</taxon>
        <taxon>Cardueae</taxon>
        <taxon>Centaureinae</taxon>
        <taxon>Centaurea</taxon>
    </lineage>
</organism>
<evidence type="ECO:0000313" key="19">
    <source>
        <dbReference type="Proteomes" id="UP001172457"/>
    </source>
</evidence>
<keyword evidence="8" id="KW-0732">Signal</keyword>
<dbReference type="InterPro" id="IPR000719">
    <property type="entry name" value="Prot_kinase_dom"/>
</dbReference>
<keyword evidence="7" id="KW-0812">Transmembrane</keyword>
<dbReference type="GO" id="GO:0002229">
    <property type="term" value="P:defense response to oomycetes"/>
    <property type="evidence" value="ECO:0007669"/>
    <property type="project" value="UniProtKB-ARBA"/>
</dbReference>
<evidence type="ECO:0000256" key="12">
    <source>
        <dbReference type="ARBA" id="ARBA00022989"/>
    </source>
</evidence>
<evidence type="ECO:0000256" key="5">
    <source>
        <dbReference type="ARBA" id="ARBA00022527"/>
    </source>
</evidence>
<dbReference type="PROSITE" id="PS50011">
    <property type="entry name" value="PROTEIN_KINASE_DOM"/>
    <property type="match status" value="1"/>
</dbReference>
<gene>
    <name evidence="18" type="ORF">OSB04_030307</name>
</gene>
<dbReference type="Proteomes" id="UP001172457">
    <property type="component" value="Chromosome 8"/>
</dbReference>
<comment type="similarity">
    <text evidence="2">In the N-terminal section; belongs to the leguminous lectin family.</text>
</comment>
<evidence type="ECO:0000256" key="7">
    <source>
        <dbReference type="ARBA" id="ARBA00022692"/>
    </source>
</evidence>
<evidence type="ECO:0000256" key="6">
    <source>
        <dbReference type="ARBA" id="ARBA00022679"/>
    </source>
</evidence>
<dbReference type="FunFam" id="3.30.200.20:FF:000039">
    <property type="entry name" value="receptor-like protein kinase FERONIA"/>
    <property type="match status" value="1"/>
</dbReference>
<feature type="domain" description="Protein kinase" evidence="17">
    <location>
        <begin position="24"/>
        <end position="300"/>
    </location>
</feature>
<name>A0AA38W4U8_9ASTR</name>
<evidence type="ECO:0000256" key="10">
    <source>
        <dbReference type="ARBA" id="ARBA00022777"/>
    </source>
</evidence>
<dbReference type="Pfam" id="PF00069">
    <property type="entry name" value="Pkinase"/>
    <property type="match status" value="1"/>
</dbReference>
<evidence type="ECO:0000256" key="9">
    <source>
        <dbReference type="ARBA" id="ARBA00022741"/>
    </source>
</evidence>
<keyword evidence="14" id="KW-0675">Receptor</keyword>
<evidence type="ECO:0000256" key="16">
    <source>
        <dbReference type="PROSITE-ProRule" id="PRU10141"/>
    </source>
</evidence>
<evidence type="ECO:0000256" key="4">
    <source>
        <dbReference type="ARBA" id="ARBA00022475"/>
    </source>
</evidence>
<dbReference type="PANTHER" id="PTHR27003">
    <property type="entry name" value="OS07G0166700 PROTEIN"/>
    <property type="match status" value="1"/>
</dbReference>
<dbReference type="PANTHER" id="PTHR27003:SF338">
    <property type="entry name" value="TYROSINE-PROTEIN KINASE, NON-RECEPTOR JAK_TYK2-RELATED"/>
    <property type="match status" value="1"/>
</dbReference>
<dbReference type="InterPro" id="IPR017441">
    <property type="entry name" value="Protein_kinase_ATP_BS"/>
</dbReference>
<dbReference type="PROSITE" id="PS00107">
    <property type="entry name" value="PROTEIN_KINASE_ATP"/>
    <property type="match status" value="1"/>
</dbReference>
<evidence type="ECO:0000256" key="14">
    <source>
        <dbReference type="ARBA" id="ARBA00023170"/>
    </source>
</evidence>
<evidence type="ECO:0000256" key="2">
    <source>
        <dbReference type="ARBA" id="ARBA00008536"/>
    </source>
</evidence>
<comment type="subcellular location">
    <subcellularLocation>
        <location evidence="1">Cell membrane</location>
        <topology evidence="1">Single-pass type I membrane protein</topology>
    </subcellularLocation>
</comment>
<evidence type="ECO:0000256" key="15">
    <source>
        <dbReference type="ARBA" id="ARBA00023180"/>
    </source>
</evidence>
<keyword evidence="19" id="KW-1185">Reference proteome</keyword>
<evidence type="ECO:0000259" key="17">
    <source>
        <dbReference type="PROSITE" id="PS50011"/>
    </source>
</evidence>
<accession>A0AA38W4U8</accession>
<evidence type="ECO:0000313" key="18">
    <source>
        <dbReference type="EMBL" id="KAJ9537574.1"/>
    </source>
</evidence>
<dbReference type="InterPro" id="IPR008271">
    <property type="entry name" value="Ser/Thr_kinase_AS"/>
</dbReference>
<evidence type="ECO:0000256" key="3">
    <source>
        <dbReference type="ARBA" id="ARBA00010217"/>
    </source>
</evidence>
<keyword evidence="15" id="KW-0325">Glycoprotein</keyword>
<dbReference type="PROSITE" id="PS00108">
    <property type="entry name" value="PROTEIN_KINASE_ST"/>
    <property type="match status" value="1"/>
</dbReference>
<dbReference type="GO" id="GO:0005524">
    <property type="term" value="F:ATP binding"/>
    <property type="evidence" value="ECO:0007669"/>
    <property type="project" value="UniProtKB-UniRule"/>
</dbReference>
<keyword evidence="6" id="KW-0808">Transferase</keyword>
<keyword evidence="12" id="KW-1133">Transmembrane helix</keyword>
<dbReference type="AlphaFoldDB" id="A0AA38W4U8"/>